<dbReference type="Gene3D" id="3.60.120.10">
    <property type="entry name" value="Anthranilate synthase"/>
    <property type="match status" value="1"/>
</dbReference>
<dbReference type="Pfam" id="PF00425">
    <property type="entry name" value="Chorismate_bind"/>
    <property type="match status" value="2"/>
</dbReference>
<dbReference type="OrthoDB" id="9806579at2"/>
<protein>
    <submittedName>
        <fullName evidence="2">Isochorismate synthase</fullName>
    </submittedName>
</protein>
<dbReference type="InterPro" id="IPR015890">
    <property type="entry name" value="Chorismate_C"/>
</dbReference>
<dbReference type="InterPro" id="IPR005801">
    <property type="entry name" value="ADC_synthase"/>
</dbReference>
<evidence type="ECO:0000259" key="1">
    <source>
        <dbReference type="Pfam" id="PF00425"/>
    </source>
</evidence>
<proteinExistence type="predicted"/>
<dbReference type="PANTHER" id="PTHR42839:SF2">
    <property type="entry name" value="ISOCHORISMATE SYNTHASE ENTC"/>
    <property type="match status" value="1"/>
</dbReference>
<dbReference type="PANTHER" id="PTHR42839">
    <property type="entry name" value="ISOCHORISMATE SYNTHASE ENTC"/>
    <property type="match status" value="1"/>
</dbReference>
<reference evidence="2 3" key="1">
    <citation type="submission" date="2017-04" db="EMBL/GenBank/DDBJ databases">
        <authorList>
            <person name="Afonso C.L."/>
            <person name="Miller P.J."/>
            <person name="Scott M.A."/>
            <person name="Spackman E."/>
            <person name="Goraichik I."/>
            <person name="Dimitrov K.M."/>
            <person name="Suarez D.L."/>
            <person name="Swayne D.E."/>
        </authorList>
    </citation>
    <scope>NUCLEOTIDE SEQUENCE [LARGE SCALE GENOMIC DNA]</scope>
    <source>
        <strain evidence="2 3">DSM 21164</strain>
    </source>
</reference>
<evidence type="ECO:0000313" key="2">
    <source>
        <dbReference type="EMBL" id="SMC52999.1"/>
    </source>
</evidence>
<organism evidence="2 3">
    <name type="scientific">Cellulophaga tyrosinoxydans</name>
    <dbReference type="NCBI Taxonomy" id="504486"/>
    <lineage>
        <taxon>Bacteria</taxon>
        <taxon>Pseudomonadati</taxon>
        <taxon>Bacteroidota</taxon>
        <taxon>Flavobacteriia</taxon>
        <taxon>Flavobacteriales</taxon>
        <taxon>Flavobacteriaceae</taxon>
        <taxon>Cellulophaga</taxon>
    </lineage>
</organism>
<dbReference type="Proteomes" id="UP000192360">
    <property type="component" value="Unassembled WGS sequence"/>
</dbReference>
<dbReference type="SUPFAM" id="SSF56322">
    <property type="entry name" value="ADC synthase"/>
    <property type="match status" value="1"/>
</dbReference>
<dbReference type="EMBL" id="FWXO01000002">
    <property type="protein sequence ID" value="SMC52999.1"/>
    <property type="molecule type" value="Genomic_DNA"/>
</dbReference>
<accession>A0A1W1ZX10</accession>
<keyword evidence="3" id="KW-1185">Reference proteome</keyword>
<evidence type="ECO:0000313" key="3">
    <source>
        <dbReference type="Proteomes" id="UP000192360"/>
    </source>
</evidence>
<dbReference type="RefSeq" id="WP_084060973.1">
    <property type="nucleotide sequence ID" value="NZ_FWXO01000002.1"/>
</dbReference>
<feature type="domain" description="Chorismate-utilising enzyme C-terminal" evidence="1">
    <location>
        <begin position="98"/>
        <end position="296"/>
    </location>
</feature>
<dbReference type="STRING" id="504486.SAMN05660703_1615"/>
<gene>
    <name evidence="2" type="ORF">SAMN05660703_1615</name>
</gene>
<dbReference type="AlphaFoldDB" id="A0A1W1ZX10"/>
<feature type="domain" description="Chorismate-utilising enzyme C-terminal" evidence="1">
    <location>
        <begin position="316"/>
        <end position="359"/>
    </location>
</feature>
<sequence length="369" mass="42211">MFQKLIEKAEIQFSALKPFVLYRKPLEQNVIGLFQNDDALHYVQEYTKNGFVFAPFNADEPTIFMQIDEKVIVVYEEAKTTNEPSEIKVEEDDRSKEFHINLVKKGIDAIKNNAFKKVVLSRKIEVGIKKSAFVLFQELLANYDNAFCYLWYHPKVGLWLGATPEILLRAENSQLKTMSLAGTQKYTGNESPEWGMKELEEQALVTSYISKAIAPEVKQLKISETTSVRAGNLWHLRTSVSGIMNNNAIHSIIKALHPTPAVCGLPKKETKAFVIAHENYNREFYTGFLGELNFKEEQFRSGNRRNKENQAYKTIKNTSSLYVNLRCMQVKQDKAYIYVGGGITKDSIPNKEWEETVAKSKTMLKVLLD</sequence>
<name>A0A1W1ZX10_9FLAO</name>